<dbReference type="EMBL" id="QUAK01000229">
    <property type="protein sequence ID" value="RFU82887.1"/>
    <property type="molecule type" value="Genomic_DNA"/>
</dbReference>
<comment type="caution">
    <text evidence="1">The sequence shown here is derived from an EMBL/GenBank/DDBJ whole genome shotgun (WGS) entry which is preliminary data.</text>
</comment>
<sequence>MPETLDLTHVANPAVRDLLQLVQLDDFNRVQAQVEYLAGCSKPIQLTGYSATLNAATGEALHVFNTDDEPTGRLLVSCGNRRASRCATCSRVYSGDIFQLIRAGLSGGKEISETVRTHPRVFATLTAPSFGPVHNRPGGGSKRRACRCGDWHMKDDPALGMPLDPTTYDYAGAVLWNAHASALWARFTTYLRREIAAQLGFSQRALPEALRISFAKVAEYQKRGLVHYHAVIRFDGPDGHTTPPPPSATVGLLIDAVRKVASRVSLTIDGDAVGEREFVWGRQIDVREVSGIGNGAELTDEAVAAYVAKYATKGAEDSGTVDSPVFCTMCQGRGRRGGGDCLTCYGTGEGVRLRFLVVAQHMRQMVRTSFELGRLAEFDHLKLWKWAHMLGFRGHFSTKSRRYSTTLGALRDVRRAWRLAKARAHLGLSEDDTDTTLVTESAWAFLGVGYSPGEELLAAQVRHDRAWARKLRAEGGDHG</sequence>
<dbReference type="Pfam" id="PF20199">
    <property type="entry name" value="RepSA"/>
    <property type="match status" value="1"/>
</dbReference>
<keyword evidence="2" id="KW-1185">Reference proteome</keyword>
<proteinExistence type="predicted"/>
<evidence type="ECO:0000313" key="1">
    <source>
        <dbReference type="EMBL" id="RFU82887.1"/>
    </source>
</evidence>
<dbReference type="OrthoDB" id="3203793at2"/>
<gene>
    <name evidence="1" type="ORF">DY218_30590</name>
</gene>
<protein>
    <submittedName>
        <fullName evidence="1">Replication initiation protein</fullName>
    </submittedName>
</protein>
<dbReference type="Proteomes" id="UP000263094">
    <property type="component" value="Unassembled WGS sequence"/>
</dbReference>
<accession>A0A372LXW6</accession>
<dbReference type="AlphaFoldDB" id="A0A372LXW6"/>
<evidence type="ECO:0000313" key="2">
    <source>
        <dbReference type="Proteomes" id="UP000263094"/>
    </source>
</evidence>
<organism evidence="1 2">
    <name type="scientific">Streptomyces triticagri</name>
    <dbReference type="NCBI Taxonomy" id="2293568"/>
    <lineage>
        <taxon>Bacteria</taxon>
        <taxon>Bacillati</taxon>
        <taxon>Actinomycetota</taxon>
        <taxon>Actinomycetes</taxon>
        <taxon>Kitasatosporales</taxon>
        <taxon>Streptomycetaceae</taxon>
        <taxon>Streptomyces</taxon>
    </lineage>
</organism>
<dbReference type="InterPro" id="IPR046828">
    <property type="entry name" value="RepSA"/>
</dbReference>
<dbReference type="RefSeq" id="WP_128559403.1">
    <property type="nucleotide sequence ID" value="NZ_QUAK01000229.1"/>
</dbReference>
<name>A0A372LXW6_9ACTN</name>
<reference evidence="1 2" key="1">
    <citation type="submission" date="2018-08" db="EMBL/GenBank/DDBJ databases">
        <title>Isolation, diversity and antifungal activity of Actinobacteria from wheat.</title>
        <authorList>
            <person name="Han C."/>
        </authorList>
    </citation>
    <scope>NUCLEOTIDE SEQUENCE [LARGE SCALE GENOMIC DNA]</scope>
    <source>
        <strain evidence="1 2">NEAU-YY421</strain>
    </source>
</reference>